<protein>
    <recommendedName>
        <fullName evidence="1">Trimethylguanosine synthase</fullName>
    </recommendedName>
    <alternativeName>
        <fullName evidence="7">Cap-specific guanine-N(2) methyltransferase</fullName>
    </alternativeName>
</protein>
<reference evidence="9 10" key="1">
    <citation type="submission" date="2014-04" db="EMBL/GenBank/DDBJ databases">
        <authorList>
            <consortium name="DOE Joint Genome Institute"/>
            <person name="Kuo A."/>
            <person name="Girlanda M."/>
            <person name="Perotto S."/>
            <person name="Kohler A."/>
            <person name="Nagy L.G."/>
            <person name="Floudas D."/>
            <person name="Copeland A."/>
            <person name="Barry K.W."/>
            <person name="Cichocki N."/>
            <person name="Veneault-Fourrey C."/>
            <person name="LaButti K."/>
            <person name="Lindquist E.A."/>
            <person name="Lipzen A."/>
            <person name="Lundell T."/>
            <person name="Morin E."/>
            <person name="Murat C."/>
            <person name="Sun H."/>
            <person name="Tunlid A."/>
            <person name="Henrissat B."/>
            <person name="Grigoriev I.V."/>
            <person name="Hibbett D.S."/>
            <person name="Martin F."/>
            <person name="Nordberg H.P."/>
            <person name="Cantor M.N."/>
            <person name="Hua S.X."/>
        </authorList>
    </citation>
    <scope>NUCLEOTIDE SEQUENCE [LARGE SCALE GENOMIC DNA]</scope>
    <source>
        <strain evidence="9 10">MUT 4182</strain>
    </source>
</reference>
<comment type="similarity">
    <text evidence="2">Belongs to the methyltransferase superfamily. Trimethylguanosine synthase family.</text>
</comment>
<comment type="catalytic activity">
    <reaction evidence="6">
        <text>a 5'-end (N(7)-methyl 5'-triphosphoguanosine)-ribonucleoside in snRNA + S-adenosyl-L-methionine = a 5'-end (N(2),N(7)-dimethyl 5'-triphosphoguanosine)-ribonucleoside in snRNA + S-adenosyl-L-homocysteine + H(+)</text>
        <dbReference type="Rhea" id="RHEA:78471"/>
        <dbReference type="Rhea" id="RHEA-COMP:19085"/>
        <dbReference type="Rhea" id="RHEA-COMP:19087"/>
        <dbReference type="ChEBI" id="CHEBI:15378"/>
        <dbReference type="ChEBI" id="CHEBI:57856"/>
        <dbReference type="ChEBI" id="CHEBI:59789"/>
        <dbReference type="ChEBI" id="CHEBI:156461"/>
        <dbReference type="ChEBI" id="CHEBI:172880"/>
    </reaction>
    <physiologicalReaction direction="left-to-right" evidence="6">
        <dbReference type="Rhea" id="RHEA:78472"/>
    </physiologicalReaction>
</comment>
<reference evidence="10" key="2">
    <citation type="submission" date="2015-01" db="EMBL/GenBank/DDBJ databases">
        <title>Evolutionary Origins and Diversification of the Mycorrhizal Mutualists.</title>
        <authorList>
            <consortium name="DOE Joint Genome Institute"/>
            <consortium name="Mycorrhizal Genomics Consortium"/>
            <person name="Kohler A."/>
            <person name="Kuo A."/>
            <person name="Nagy L.G."/>
            <person name="Floudas D."/>
            <person name="Copeland A."/>
            <person name="Barry K.W."/>
            <person name="Cichocki N."/>
            <person name="Veneault-Fourrey C."/>
            <person name="LaButti K."/>
            <person name="Lindquist E.A."/>
            <person name="Lipzen A."/>
            <person name="Lundell T."/>
            <person name="Morin E."/>
            <person name="Murat C."/>
            <person name="Riley R."/>
            <person name="Ohm R."/>
            <person name="Sun H."/>
            <person name="Tunlid A."/>
            <person name="Henrissat B."/>
            <person name="Grigoriev I.V."/>
            <person name="Hibbett D.S."/>
            <person name="Martin F."/>
        </authorList>
    </citation>
    <scope>NUCLEOTIDE SEQUENCE [LARGE SCALE GENOMIC DNA]</scope>
    <source>
        <strain evidence="10">MUT 4182</strain>
    </source>
</reference>
<evidence type="ECO:0000256" key="1">
    <source>
        <dbReference type="ARBA" id="ARBA00018517"/>
    </source>
</evidence>
<dbReference type="PANTHER" id="PTHR14741:SF32">
    <property type="entry name" value="TRIMETHYLGUANOSINE SYNTHASE"/>
    <property type="match status" value="1"/>
</dbReference>
<evidence type="ECO:0000256" key="2">
    <source>
        <dbReference type="ARBA" id="ARBA00025783"/>
    </source>
</evidence>
<dbReference type="STRING" id="1051891.A0A0C3QTM6"/>
<feature type="compositionally biased region" description="Basic and acidic residues" evidence="8">
    <location>
        <begin position="27"/>
        <end position="36"/>
    </location>
</feature>
<dbReference type="Pfam" id="PF09445">
    <property type="entry name" value="Methyltransf_15"/>
    <property type="match status" value="2"/>
</dbReference>
<comment type="catalytic activity">
    <reaction evidence="5">
        <text>a 5'-end (N(2),N(7)-dimethyl 5'-triphosphoguanosine)-ribonucleoside in snRNA + S-adenosyl-L-methionine = a 5'-end (N(2),N(2),N(7)-trimethyl 5'-triphosphoguanosine)-ribonucleoside in snRNA + S-adenosyl-L-homocysteine + H(+)</text>
        <dbReference type="Rhea" id="RHEA:78479"/>
        <dbReference type="Rhea" id="RHEA-COMP:19087"/>
        <dbReference type="Rhea" id="RHEA-COMP:19089"/>
        <dbReference type="ChEBI" id="CHEBI:15378"/>
        <dbReference type="ChEBI" id="CHEBI:57856"/>
        <dbReference type="ChEBI" id="CHEBI:59789"/>
        <dbReference type="ChEBI" id="CHEBI:167623"/>
        <dbReference type="ChEBI" id="CHEBI:172880"/>
    </reaction>
    <physiologicalReaction direction="left-to-right" evidence="5">
        <dbReference type="Rhea" id="RHEA:78480"/>
    </physiologicalReaction>
</comment>
<dbReference type="Proteomes" id="UP000054248">
    <property type="component" value="Unassembled WGS sequence"/>
</dbReference>
<dbReference type="InterPro" id="IPR019012">
    <property type="entry name" value="RNA_cap_Gua-N2-MeTrfase"/>
</dbReference>
<dbReference type="PANTHER" id="PTHR14741">
    <property type="entry name" value="S-ADENOSYLMETHIONINE-DEPENDENT METHYLTRANSFERASE RELATED"/>
    <property type="match status" value="1"/>
</dbReference>
<name>A0A0C3QTM6_9AGAM</name>
<dbReference type="Gene3D" id="3.40.50.150">
    <property type="entry name" value="Vaccinia Virus protein VP39"/>
    <property type="match status" value="1"/>
</dbReference>
<evidence type="ECO:0000256" key="4">
    <source>
        <dbReference type="ARBA" id="ARBA00048740"/>
    </source>
</evidence>
<evidence type="ECO:0000256" key="5">
    <source>
        <dbReference type="ARBA" id="ARBA00048763"/>
    </source>
</evidence>
<dbReference type="OrthoDB" id="194443at2759"/>
<evidence type="ECO:0000256" key="8">
    <source>
        <dbReference type="SAM" id="MobiDB-lite"/>
    </source>
</evidence>
<evidence type="ECO:0000256" key="6">
    <source>
        <dbReference type="ARBA" id="ARBA00049075"/>
    </source>
</evidence>
<comment type="catalytic activity">
    <reaction evidence="4">
        <text>a 5'-end (N(7)-methyl 5'-triphosphoguanosine)-ribonucleoside in snoRNA + S-adenosyl-L-methionine = a 5'-end (N(2),N(7)-dimethyl 5'-triphosphoguanosine)-ribonucleoside in snoRNA + S-adenosyl-L-homocysteine + H(+)</text>
        <dbReference type="Rhea" id="RHEA:78475"/>
        <dbReference type="Rhea" id="RHEA-COMP:19086"/>
        <dbReference type="Rhea" id="RHEA-COMP:19088"/>
        <dbReference type="ChEBI" id="CHEBI:15378"/>
        <dbReference type="ChEBI" id="CHEBI:57856"/>
        <dbReference type="ChEBI" id="CHEBI:59789"/>
        <dbReference type="ChEBI" id="CHEBI:156461"/>
        <dbReference type="ChEBI" id="CHEBI:172880"/>
    </reaction>
    <physiologicalReaction direction="left-to-right" evidence="4">
        <dbReference type="Rhea" id="RHEA:78476"/>
    </physiologicalReaction>
</comment>
<feature type="compositionally biased region" description="Basic and acidic residues" evidence="8">
    <location>
        <begin position="46"/>
        <end position="64"/>
    </location>
</feature>
<evidence type="ECO:0000256" key="3">
    <source>
        <dbReference type="ARBA" id="ARBA00047418"/>
    </source>
</evidence>
<keyword evidence="10" id="KW-1185">Reference proteome</keyword>
<dbReference type="EMBL" id="KN822954">
    <property type="protein sequence ID" value="KIO32571.1"/>
    <property type="molecule type" value="Genomic_DNA"/>
</dbReference>
<dbReference type="GO" id="GO:0071164">
    <property type="term" value="F:RNA cap trimethylguanosine synthase activity"/>
    <property type="evidence" value="ECO:0007669"/>
    <property type="project" value="TreeGrafter"/>
</dbReference>
<comment type="catalytic activity">
    <reaction evidence="3">
        <text>a 5'-end (N(2),N(7)-dimethyl 5'-triphosphoguanosine)-ribonucleoside in snoRNA + S-adenosyl-L-methionine = a 5'-end (N(2),N(2),N(7)-trimethyl 5'-triphosphoguanosine)-ribonucleoside in snoRNA + S-adenosyl-L-homocysteine + H(+)</text>
        <dbReference type="Rhea" id="RHEA:78507"/>
        <dbReference type="Rhea" id="RHEA-COMP:19088"/>
        <dbReference type="Rhea" id="RHEA-COMP:19090"/>
        <dbReference type="ChEBI" id="CHEBI:15378"/>
        <dbReference type="ChEBI" id="CHEBI:57856"/>
        <dbReference type="ChEBI" id="CHEBI:59789"/>
        <dbReference type="ChEBI" id="CHEBI:167623"/>
        <dbReference type="ChEBI" id="CHEBI:172880"/>
    </reaction>
    <physiologicalReaction direction="left-to-right" evidence="3">
        <dbReference type="Rhea" id="RHEA:78508"/>
    </physiologicalReaction>
</comment>
<dbReference type="AlphaFoldDB" id="A0A0C3QTM6"/>
<accession>A0A0C3QTM6</accession>
<dbReference type="SUPFAM" id="SSF53335">
    <property type="entry name" value="S-adenosyl-L-methionine-dependent methyltransferases"/>
    <property type="match status" value="1"/>
</dbReference>
<proteinExistence type="inferred from homology"/>
<gene>
    <name evidence="9" type="ORF">M407DRAFT_241430</name>
</gene>
<feature type="region of interest" description="Disordered" evidence="8">
    <location>
        <begin position="22"/>
        <end position="68"/>
    </location>
</feature>
<dbReference type="FunFam" id="3.40.50.150:FF:000432">
    <property type="entry name" value="Unplaced genomic scaffold supercont2.10, whole genome shotgun sequence"/>
    <property type="match status" value="1"/>
</dbReference>
<organism evidence="9 10">
    <name type="scientific">Tulasnella calospora MUT 4182</name>
    <dbReference type="NCBI Taxonomy" id="1051891"/>
    <lineage>
        <taxon>Eukaryota</taxon>
        <taxon>Fungi</taxon>
        <taxon>Dikarya</taxon>
        <taxon>Basidiomycota</taxon>
        <taxon>Agaricomycotina</taxon>
        <taxon>Agaricomycetes</taxon>
        <taxon>Cantharellales</taxon>
        <taxon>Tulasnellaceae</taxon>
        <taxon>Tulasnella</taxon>
    </lineage>
</organism>
<dbReference type="GO" id="GO:0005634">
    <property type="term" value="C:nucleus"/>
    <property type="evidence" value="ECO:0007669"/>
    <property type="project" value="TreeGrafter"/>
</dbReference>
<sequence length="334" mass="37157">MRTKRKSGVASFLSALSEPVVAPLRPPNEDLLKDSTSDPDLGSALRKREPLDTSIDRDQGGERASKRRKVSGLLGPGYEEFDASHLVPFVSKASELPKRLSKYFFQRERYFSLYSEGCLLDEEGWYSVTPERIADHIAERCRCDTVLDAFCGVGGNAIAFAKTCERVIALDISPMRLALARHNATIYGVQDRIDFILCDYLDFARAYAKLPPARRNIEVVFLSPPWGGPQYLLSSSTNDKPTSTSVEKEFSESSTSSYSLTSILPIPGDELFQVTKNIAGNIAYYLPRNMDLNEVSTLGSEGEKIEVEEEWMGDKLKAVTCYFGGLAAGQEDWF</sequence>
<dbReference type="CDD" id="cd02440">
    <property type="entry name" value="AdoMet_MTases"/>
    <property type="match status" value="1"/>
</dbReference>
<dbReference type="InterPro" id="IPR029063">
    <property type="entry name" value="SAM-dependent_MTases_sf"/>
</dbReference>
<evidence type="ECO:0000256" key="7">
    <source>
        <dbReference type="ARBA" id="ARBA00049790"/>
    </source>
</evidence>
<evidence type="ECO:0000313" key="9">
    <source>
        <dbReference type="EMBL" id="KIO32571.1"/>
    </source>
</evidence>
<dbReference type="HOGENOM" id="CLU_029658_3_0_1"/>
<evidence type="ECO:0000313" key="10">
    <source>
        <dbReference type="Proteomes" id="UP000054248"/>
    </source>
</evidence>